<evidence type="ECO:0000256" key="1">
    <source>
        <dbReference type="PROSITE-ProRule" id="PRU00529"/>
    </source>
</evidence>
<dbReference type="Gene3D" id="3.30.2130.30">
    <property type="match status" value="1"/>
</dbReference>
<dbReference type="GO" id="GO:0052837">
    <property type="term" value="P:thiazole biosynthetic process"/>
    <property type="evidence" value="ECO:0007669"/>
    <property type="project" value="TreeGrafter"/>
</dbReference>
<sequence length="266" mass="28767">MRKTLEKHLRAQAEVRGASLSVRPWGGLIMAEADDDGRLAIEDAFSHSFGLVAADPATPFPIDPAAVAKAVVVDEPGAGSTFAVRCRRHGQKGEWNSQTFAGALGAEILQLAPHLKVDLSNPDWEVKVALMTEEVFLLEERIVCPGGLPTGVQGTVRAKLESERDYLAAYLVMRRGCRLLIGPEAEPGLVSALATWDPALLDESWAERLQTSPGVGHVGKIWAVVGDDLSDFVDEDEGRVPYARLEPLVGWSDDAMHELKLRAGIT</sequence>
<feature type="domain" description="THUMP" evidence="2">
    <location>
        <begin position="39"/>
        <end position="141"/>
    </location>
</feature>
<dbReference type="EMBL" id="KF900731">
    <property type="protein sequence ID" value="AIF05184.1"/>
    <property type="molecule type" value="Genomic_DNA"/>
</dbReference>
<dbReference type="Pfam" id="PF02926">
    <property type="entry name" value="THUMP"/>
    <property type="match status" value="1"/>
</dbReference>
<dbReference type="PANTHER" id="PTHR43209:SF1">
    <property type="entry name" value="TRNA SULFURTRANSFERASE"/>
    <property type="match status" value="1"/>
</dbReference>
<dbReference type="SUPFAM" id="SSF143437">
    <property type="entry name" value="THUMP domain-like"/>
    <property type="match status" value="1"/>
</dbReference>
<evidence type="ECO:0000259" key="2">
    <source>
        <dbReference type="PROSITE" id="PS51165"/>
    </source>
</evidence>
<dbReference type="AlphaFoldDB" id="A0A075GMT1"/>
<dbReference type="InterPro" id="IPR050102">
    <property type="entry name" value="tRNA_sulfurtransferase_ThiI"/>
</dbReference>
<dbReference type="GO" id="GO:0002937">
    <property type="term" value="P:tRNA 4-thiouridine biosynthesis"/>
    <property type="evidence" value="ECO:0007669"/>
    <property type="project" value="TreeGrafter"/>
</dbReference>
<protein>
    <submittedName>
        <fullName evidence="3">Thiamine biosynthesis/tRNA modification protein (ThiI)</fullName>
    </submittedName>
</protein>
<proteinExistence type="predicted"/>
<organism evidence="3">
    <name type="scientific">uncultured marine group II/III euryarchaeote KM3_180_D08</name>
    <dbReference type="NCBI Taxonomy" id="1457942"/>
    <lineage>
        <taxon>Archaea</taxon>
        <taxon>Methanobacteriati</taxon>
        <taxon>Methanobacteriota</taxon>
        <taxon>environmental samples</taxon>
    </lineage>
</organism>
<gene>
    <name evidence="3" type="primary">thiI</name>
</gene>
<evidence type="ECO:0000313" key="3">
    <source>
        <dbReference type="EMBL" id="AIF05184.1"/>
    </source>
</evidence>
<dbReference type="PANTHER" id="PTHR43209">
    <property type="entry name" value="TRNA SULFURTRANSFERASE"/>
    <property type="match status" value="1"/>
</dbReference>
<dbReference type="GO" id="GO:0005829">
    <property type="term" value="C:cytosol"/>
    <property type="evidence" value="ECO:0007669"/>
    <property type="project" value="TreeGrafter"/>
</dbReference>
<dbReference type="InterPro" id="IPR004114">
    <property type="entry name" value="THUMP_dom"/>
</dbReference>
<dbReference type="SMART" id="SM00981">
    <property type="entry name" value="THUMP"/>
    <property type="match status" value="1"/>
</dbReference>
<name>A0A075GMT1_9EURY</name>
<dbReference type="GO" id="GO:0003723">
    <property type="term" value="F:RNA binding"/>
    <property type="evidence" value="ECO:0007669"/>
    <property type="project" value="UniProtKB-UniRule"/>
</dbReference>
<reference evidence="3" key="1">
    <citation type="journal article" date="2014" name="Genome Biol. Evol.">
        <title>Pangenome evidence for extensive interdomain horizontal transfer affecting lineage core and shell genes in uncultured planktonic thaumarchaeota and euryarchaeota.</title>
        <authorList>
            <person name="Deschamps P."/>
            <person name="Zivanovic Y."/>
            <person name="Moreira D."/>
            <person name="Rodriguez-Valera F."/>
            <person name="Lopez-Garcia P."/>
        </authorList>
    </citation>
    <scope>NUCLEOTIDE SEQUENCE</scope>
</reference>
<accession>A0A075GMT1</accession>
<dbReference type="PROSITE" id="PS51165">
    <property type="entry name" value="THUMP"/>
    <property type="match status" value="1"/>
</dbReference>
<keyword evidence="1" id="KW-0694">RNA-binding</keyword>